<dbReference type="Proteomes" id="UP001058098">
    <property type="component" value="Chromosome"/>
</dbReference>
<protein>
    <recommendedName>
        <fullName evidence="8">UPF0283 membrane protein IHQ72_20175</fullName>
    </recommendedName>
</protein>
<evidence type="ECO:0000256" key="1">
    <source>
        <dbReference type="ARBA" id="ARBA00004429"/>
    </source>
</evidence>
<organism evidence="10 11">
    <name type="scientific">Mesorhizobium onobrychidis</name>
    <dbReference type="NCBI Taxonomy" id="2775404"/>
    <lineage>
        <taxon>Bacteria</taxon>
        <taxon>Pseudomonadati</taxon>
        <taxon>Pseudomonadota</taxon>
        <taxon>Alphaproteobacteria</taxon>
        <taxon>Hyphomicrobiales</taxon>
        <taxon>Phyllobacteriaceae</taxon>
        <taxon>Mesorhizobium</taxon>
    </lineage>
</organism>
<proteinExistence type="inferred from homology"/>
<evidence type="ECO:0000256" key="3">
    <source>
        <dbReference type="ARBA" id="ARBA00022475"/>
    </source>
</evidence>
<evidence type="ECO:0000256" key="8">
    <source>
        <dbReference type="HAMAP-Rule" id="MF_01085"/>
    </source>
</evidence>
<dbReference type="HAMAP" id="MF_01085">
    <property type="entry name" value="UPF0283"/>
    <property type="match status" value="1"/>
</dbReference>
<evidence type="ECO:0000256" key="7">
    <source>
        <dbReference type="ARBA" id="ARBA00023136"/>
    </source>
</evidence>
<evidence type="ECO:0000313" key="11">
    <source>
        <dbReference type="Proteomes" id="UP001058098"/>
    </source>
</evidence>
<evidence type="ECO:0000256" key="9">
    <source>
        <dbReference type="SAM" id="MobiDB-lite"/>
    </source>
</evidence>
<feature type="transmembrane region" description="Helical" evidence="8">
    <location>
        <begin position="78"/>
        <end position="96"/>
    </location>
</feature>
<reference evidence="10" key="1">
    <citation type="submission" date="2020-09" db="EMBL/GenBank/DDBJ databases">
        <title>Rhizobia associated with sainfoin plants.</title>
        <authorList>
            <person name="Asharfi S."/>
            <person name="Kuzmanovic N."/>
            <person name="Bunk B."/>
            <person name="Sproeer C."/>
            <person name="Becker M."/>
            <person name="Thuenen T."/>
        </authorList>
    </citation>
    <scope>NUCLEOTIDE SEQUENCE</scope>
    <source>
        <strain evidence="10">OM4</strain>
    </source>
</reference>
<accession>A0ABY5QPW6</accession>
<dbReference type="PANTHER" id="PTHR39342:SF1">
    <property type="entry name" value="UPF0283 MEMBRANE PROTEIN YCJF"/>
    <property type="match status" value="1"/>
</dbReference>
<sequence length="362" mass="38534">MTAPRKPAAFRIEPEAPPKERAALRQPDAPSTRKPRTVKADLAVVTPAEIDVFDEPDIIAAEPPPATAPRKRSISGGLLFGALGVLVTLALGHWTDQLIRDLFARAEWLGWLAAGMAVIAVLALLVILVREFLAIARLAEVEKLQKRALDAIARDDPKAARAVVDELSAFVAAKPETAAGRRALADLREEIIDGGNLVRLAETEILGPLDARAKVMILEAAKRVSLVTAVSPRALVDVAYVVFEAGRLIRRLSELYGGRPGTLGFFRLARSVLAHLAVTGSIAVGDSFVQQIVGHGLAARLSAKLGEGVVNGMMTARIGIAAMETARPLPFSATRRPGMGDFLSALTSFATKKQKETSASDT</sequence>
<comment type="similarity">
    <text evidence="2 8">Belongs to the UPF0283 family.</text>
</comment>
<feature type="region of interest" description="Disordered" evidence="9">
    <location>
        <begin position="1"/>
        <end position="37"/>
    </location>
</feature>
<keyword evidence="11" id="KW-1185">Reference proteome</keyword>
<evidence type="ECO:0000256" key="2">
    <source>
        <dbReference type="ARBA" id="ARBA00008255"/>
    </source>
</evidence>
<dbReference type="NCBIfam" id="TIGR01620">
    <property type="entry name" value="hyp_HI0043"/>
    <property type="match status" value="1"/>
</dbReference>
<evidence type="ECO:0000256" key="5">
    <source>
        <dbReference type="ARBA" id="ARBA00022692"/>
    </source>
</evidence>
<dbReference type="PANTHER" id="PTHR39342">
    <property type="entry name" value="UPF0283 MEMBRANE PROTEIN YCJF"/>
    <property type="match status" value="1"/>
</dbReference>
<keyword evidence="5 8" id="KW-0812">Transmembrane</keyword>
<gene>
    <name evidence="10" type="ORF">IHQ72_20175</name>
</gene>
<feature type="transmembrane region" description="Helical" evidence="8">
    <location>
        <begin position="108"/>
        <end position="129"/>
    </location>
</feature>
<evidence type="ECO:0000256" key="6">
    <source>
        <dbReference type="ARBA" id="ARBA00022989"/>
    </source>
</evidence>
<feature type="compositionally biased region" description="Basic and acidic residues" evidence="9">
    <location>
        <begin position="12"/>
        <end position="23"/>
    </location>
</feature>
<dbReference type="EMBL" id="CP062229">
    <property type="protein sequence ID" value="UVC13068.1"/>
    <property type="molecule type" value="Genomic_DNA"/>
</dbReference>
<dbReference type="RefSeq" id="WP_258116797.1">
    <property type="nucleotide sequence ID" value="NZ_CP062229.1"/>
</dbReference>
<dbReference type="Pfam" id="PF05128">
    <property type="entry name" value="DUF697"/>
    <property type="match status" value="1"/>
</dbReference>
<keyword evidence="6 8" id="KW-1133">Transmembrane helix</keyword>
<evidence type="ECO:0000256" key="4">
    <source>
        <dbReference type="ARBA" id="ARBA00022519"/>
    </source>
</evidence>
<dbReference type="InterPro" id="IPR021147">
    <property type="entry name" value="DUF697"/>
</dbReference>
<keyword evidence="4" id="KW-0997">Cell inner membrane</keyword>
<name>A0ABY5QPW6_9HYPH</name>
<keyword evidence="7 8" id="KW-0472">Membrane</keyword>
<evidence type="ECO:0000313" key="10">
    <source>
        <dbReference type="EMBL" id="UVC13068.1"/>
    </source>
</evidence>
<keyword evidence="3 8" id="KW-1003">Cell membrane</keyword>
<comment type="subcellular location">
    <subcellularLocation>
        <location evidence="1">Cell inner membrane</location>
        <topology evidence="1">Multi-pass membrane protein</topology>
    </subcellularLocation>
    <subcellularLocation>
        <location evidence="8">Cell membrane</location>
        <topology evidence="8">Multi-pass membrane protein</topology>
    </subcellularLocation>
</comment>
<dbReference type="InterPro" id="IPR006507">
    <property type="entry name" value="UPF0283"/>
</dbReference>